<proteinExistence type="predicted"/>
<reference evidence="2 3" key="1">
    <citation type="journal article" date="2021" name="Elife">
        <title>Chloroplast acquisition without the gene transfer in kleptoplastic sea slugs, Plakobranchus ocellatus.</title>
        <authorList>
            <person name="Maeda T."/>
            <person name="Takahashi S."/>
            <person name="Yoshida T."/>
            <person name="Shimamura S."/>
            <person name="Takaki Y."/>
            <person name="Nagai Y."/>
            <person name="Toyoda A."/>
            <person name="Suzuki Y."/>
            <person name="Arimoto A."/>
            <person name="Ishii H."/>
            <person name="Satoh N."/>
            <person name="Nishiyama T."/>
            <person name="Hasebe M."/>
            <person name="Maruyama T."/>
            <person name="Minagawa J."/>
            <person name="Obokata J."/>
            <person name="Shigenobu S."/>
        </authorList>
    </citation>
    <scope>NUCLEOTIDE SEQUENCE [LARGE SCALE GENOMIC DNA]</scope>
</reference>
<feature type="region of interest" description="Disordered" evidence="1">
    <location>
        <begin position="43"/>
        <end position="79"/>
    </location>
</feature>
<accession>A0AAV4BHQ9</accession>
<comment type="caution">
    <text evidence="2">The sequence shown here is derived from an EMBL/GenBank/DDBJ whole genome shotgun (WGS) entry which is preliminary data.</text>
</comment>
<dbReference type="PROSITE" id="PS51257">
    <property type="entry name" value="PROKAR_LIPOPROTEIN"/>
    <property type="match status" value="1"/>
</dbReference>
<sequence>MPQRSDCCEITYHSAAVVSGACPVRPTEMAAAETKTHLKALKRKHDCEITLPNPKRRKNSVERASSGHASSVSNLKERC</sequence>
<evidence type="ECO:0000256" key="1">
    <source>
        <dbReference type="SAM" id="MobiDB-lite"/>
    </source>
</evidence>
<dbReference type="Proteomes" id="UP000735302">
    <property type="component" value="Unassembled WGS sequence"/>
</dbReference>
<name>A0AAV4BHQ9_9GAST</name>
<dbReference type="AlphaFoldDB" id="A0AAV4BHQ9"/>
<organism evidence="2 3">
    <name type="scientific">Plakobranchus ocellatus</name>
    <dbReference type="NCBI Taxonomy" id="259542"/>
    <lineage>
        <taxon>Eukaryota</taxon>
        <taxon>Metazoa</taxon>
        <taxon>Spiralia</taxon>
        <taxon>Lophotrochozoa</taxon>
        <taxon>Mollusca</taxon>
        <taxon>Gastropoda</taxon>
        <taxon>Heterobranchia</taxon>
        <taxon>Euthyneura</taxon>
        <taxon>Panpulmonata</taxon>
        <taxon>Sacoglossa</taxon>
        <taxon>Placobranchoidea</taxon>
        <taxon>Plakobranchidae</taxon>
        <taxon>Plakobranchus</taxon>
    </lineage>
</organism>
<protein>
    <submittedName>
        <fullName evidence="2">Uncharacterized protein</fullName>
    </submittedName>
</protein>
<dbReference type="EMBL" id="BLXT01004905">
    <property type="protein sequence ID" value="GFO17864.1"/>
    <property type="molecule type" value="Genomic_DNA"/>
</dbReference>
<keyword evidence="3" id="KW-1185">Reference proteome</keyword>
<evidence type="ECO:0000313" key="2">
    <source>
        <dbReference type="EMBL" id="GFO17864.1"/>
    </source>
</evidence>
<evidence type="ECO:0000313" key="3">
    <source>
        <dbReference type="Proteomes" id="UP000735302"/>
    </source>
</evidence>
<gene>
    <name evidence="2" type="ORF">PoB_004436900</name>
</gene>
<feature type="compositionally biased region" description="Polar residues" evidence="1">
    <location>
        <begin position="67"/>
        <end position="79"/>
    </location>
</feature>